<keyword evidence="12" id="KW-1185">Reference proteome</keyword>
<dbReference type="RefSeq" id="WP_188523420.1">
    <property type="nucleotide sequence ID" value="NZ_BMDG01000005.1"/>
</dbReference>
<accession>A0ABQ2B526</accession>
<dbReference type="InterPro" id="IPR006311">
    <property type="entry name" value="TAT_signal"/>
</dbReference>
<dbReference type="InterPro" id="IPR014349">
    <property type="entry name" value="Rieske_Fe-S_prot"/>
</dbReference>
<dbReference type="EMBL" id="BMDG01000005">
    <property type="protein sequence ID" value="GGI07979.1"/>
    <property type="molecule type" value="Genomic_DNA"/>
</dbReference>
<dbReference type="InterPro" id="IPR017941">
    <property type="entry name" value="Rieske_2Fe-2S"/>
</dbReference>
<keyword evidence="6" id="KW-0411">Iron-sulfur</keyword>
<proteinExistence type="predicted"/>
<gene>
    <name evidence="11" type="ORF">GCM10007368_18880</name>
</gene>
<dbReference type="InterPro" id="IPR036922">
    <property type="entry name" value="Rieske_2Fe-2S_sf"/>
</dbReference>
<reference evidence="12" key="1">
    <citation type="journal article" date="2019" name="Int. J. Syst. Evol. Microbiol.">
        <title>The Global Catalogue of Microorganisms (GCM) 10K type strain sequencing project: providing services to taxonomists for standard genome sequencing and annotation.</title>
        <authorList>
            <consortium name="The Broad Institute Genomics Platform"/>
            <consortium name="The Broad Institute Genome Sequencing Center for Infectious Disease"/>
            <person name="Wu L."/>
            <person name="Ma J."/>
        </authorList>
    </citation>
    <scope>NUCLEOTIDE SEQUENCE [LARGE SCALE GENOMIC DNA]</scope>
    <source>
        <strain evidence="12">CCM 8653</strain>
    </source>
</reference>
<organism evidence="11 12">
    <name type="scientific">Isoptericola cucumis</name>
    <dbReference type="NCBI Taxonomy" id="1776856"/>
    <lineage>
        <taxon>Bacteria</taxon>
        <taxon>Bacillati</taxon>
        <taxon>Actinomycetota</taxon>
        <taxon>Actinomycetes</taxon>
        <taxon>Micrococcales</taxon>
        <taxon>Promicromonosporaceae</taxon>
        <taxon>Isoptericola</taxon>
    </lineage>
</organism>
<keyword evidence="7" id="KW-1015">Disulfide bond</keyword>
<dbReference type="CDD" id="cd03467">
    <property type="entry name" value="Rieske"/>
    <property type="match status" value="1"/>
</dbReference>
<dbReference type="SUPFAM" id="SSF50022">
    <property type="entry name" value="ISP domain"/>
    <property type="match status" value="1"/>
</dbReference>
<evidence type="ECO:0000256" key="2">
    <source>
        <dbReference type="ARBA" id="ARBA00015816"/>
    </source>
</evidence>
<evidence type="ECO:0000256" key="8">
    <source>
        <dbReference type="ARBA" id="ARBA00029586"/>
    </source>
</evidence>
<evidence type="ECO:0000313" key="12">
    <source>
        <dbReference type="Proteomes" id="UP000632535"/>
    </source>
</evidence>
<evidence type="ECO:0000256" key="3">
    <source>
        <dbReference type="ARBA" id="ARBA00022714"/>
    </source>
</evidence>
<feature type="domain" description="Rieske" evidence="10">
    <location>
        <begin position="64"/>
        <end position="157"/>
    </location>
</feature>
<dbReference type="PROSITE" id="PS51296">
    <property type="entry name" value="RIESKE"/>
    <property type="match status" value="1"/>
</dbReference>
<evidence type="ECO:0000256" key="9">
    <source>
        <dbReference type="ARBA" id="ARBA00034078"/>
    </source>
</evidence>
<comment type="function">
    <text evidence="1">Iron-sulfur subunit of the cytochrome bc1 complex, an essential component of the respiratory electron transport chain required for ATP synthesis. The bc1 complex catalyzes the oxidation of menaquinol and the reduction of cytochrome c in the respiratory chain. The bc1 complex operates through a Q-cycle mechanism that couples electron transfer to generation of the proton gradient that drives ATP synthesis.</text>
</comment>
<dbReference type="Proteomes" id="UP000632535">
    <property type="component" value="Unassembled WGS sequence"/>
</dbReference>
<keyword evidence="3" id="KW-0001">2Fe-2S</keyword>
<keyword evidence="5" id="KW-0408">Iron</keyword>
<sequence length="158" mass="15334">MPDQLPAPAAPCAGPCSTTRRQLLRGTGVGLGGLAGAGVLAACTEERPDPGASAESAGAAGAGTVVVALADVPVGGSVAAKVGGQDVLVTQPTEGEVHAFSAVCTHEGCTVTPGDGELLCPCHQSRYALTDAEVLGGPAPEPLPSIEVEVSGTDVVLA</sequence>
<evidence type="ECO:0000256" key="4">
    <source>
        <dbReference type="ARBA" id="ARBA00022723"/>
    </source>
</evidence>
<protein>
    <recommendedName>
        <fullName evidence="2">Cytochrome bc1 complex Rieske iron-sulfur subunit</fullName>
    </recommendedName>
    <alternativeName>
        <fullName evidence="8">Cytochrome bc1 reductase complex subunit QcrA</fullName>
    </alternativeName>
</protein>
<evidence type="ECO:0000256" key="5">
    <source>
        <dbReference type="ARBA" id="ARBA00023004"/>
    </source>
</evidence>
<comment type="caution">
    <text evidence="11">The sequence shown here is derived from an EMBL/GenBank/DDBJ whole genome shotgun (WGS) entry which is preliminary data.</text>
</comment>
<keyword evidence="4" id="KW-0479">Metal-binding</keyword>
<evidence type="ECO:0000256" key="1">
    <source>
        <dbReference type="ARBA" id="ARBA00002494"/>
    </source>
</evidence>
<evidence type="ECO:0000313" key="11">
    <source>
        <dbReference type="EMBL" id="GGI07979.1"/>
    </source>
</evidence>
<evidence type="ECO:0000259" key="10">
    <source>
        <dbReference type="PROSITE" id="PS51296"/>
    </source>
</evidence>
<dbReference type="PRINTS" id="PR00162">
    <property type="entry name" value="RIESKE"/>
</dbReference>
<evidence type="ECO:0000256" key="6">
    <source>
        <dbReference type="ARBA" id="ARBA00023014"/>
    </source>
</evidence>
<dbReference type="Gene3D" id="2.102.10.10">
    <property type="entry name" value="Rieske [2Fe-2S] iron-sulphur domain"/>
    <property type="match status" value="1"/>
</dbReference>
<evidence type="ECO:0000256" key="7">
    <source>
        <dbReference type="ARBA" id="ARBA00023157"/>
    </source>
</evidence>
<comment type="cofactor">
    <cofactor evidence="9">
        <name>[2Fe-2S] cluster</name>
        <dbReference type="ChEBI" id="CHEBI:190135"/>
    </cofactor>
</comment>
<dbReference type="PROSITE" id="PS51318">
    <property type="entry name" value="TAT"/>
    <property type="match status" value="1"/>
</dbReference>
<dbReference type="Pfam" id="PF00355">
    <property type="entry name" value="Rieske"/>
    <property type="match status" value="1"/>
</dbReference>
<name>A0ABQ2B526_9MICO</name>
<dbReference type="PANTHER" id="PTHR10134">
    <property type="entry name" value="CYTOCHROME B-C1 COMPLEX SUBUNIT RIESKE, MITOCHONDRIAL"/>
    <property type="match status" value="1"/>
</dbReference>
<dbReference type="InterPro" id="IPR005805">
    <property type="entry name" value="Rieske_Fe-S_prot_C"/>
</dbReference>